<dbReference type="OrthoDB" id="2013972at2759"/>
<name>A0A8H5BYV0_9AGAR</name>
<dbReference type="SUPFAM" id="SSF53335">
    <property type="entry name" value="S-adenosyl-L-methionine-dependent methyltransferases"/>
    <property type="match status" value="1"/>
</dbReference>
<dbReference type="EMBL" id="JAACJJ010000001">
    <property type="protein sequence ID" value="KAF5330892.1"/>
    <property type="molecule type" value="Genomic_DNA"/>
</dbReference>
<dbReference type="InterPro" id="IPR029063">
    <property type="entry name" value="SAM-dependent_MTases_sf"/>
</dbReference>
<organism evidence="1 2">
    <name type="scientific">Psilocybe cf. subviscida</name>
    <dbReference type="NCBI Taxonomy" id="2480587"/>
    <lineage>
        <taxon>Eukaryota</taxon>
        <taxon>Fungi</taxon>
        <taxon>Dikarya</taxon>
        <taxon>Basidiomycota</taxon>
        <taxon>Agaricomycotina</taxon>
        <taxon>Agaricomycetes</taxon>
        <taxon>Agaricomycetidae</taxon>
        <taxon>Agaricales</taxon>
        <taxon>Agaricineae</taxon>
        <taxon>Strophariaceae</taxon>
        <taxon>Psilocybe</taxon>
    </lineage>
</organism>
<keyword evidence="2" id="KW-1185">Reference proteome</keyword>
<sequence>MLPQSPNHPQSDDTAQFFYTLHGRTLPALNTTYLLPVDPDEVKRSDIHHRLIQFLFRGKNYVGPVREALQFGQQRRVLDLGTGSGAWAIDIADEFPRAEVLAVDLAPIQPRSVSLYSFHPPPQCSATVEQPNFH</sequence>
<dbReference type="AlphaFoldDB" id="A0A8H5BYV0"/>
<dbReference type="CDD" id="cd02440">
    <property type="entry name" value="AdoMet_MTases"/>
    <property type="match status" value="1"/>
</dbReference>
<evidence type="ECO:0000313" key="1">
    <source>
        <dbReference type="EMBL" id="KAF5330892.1"/>
    </source>
</evidence>
<protein>
    <recommendedName>
        <fullName evidence="3">Methyltransferase domain-containing protein</fullName>
    </recommendedName>
</protein>
<evidence type="ECO:0008006" key="3">
    <source>
        <dbReference type="Google" id="ProtNLM"/>
    </source>
</evidence>
<proteinExistence type="predicted"/>
<evidence type="ECO:0000313" key="2">
    <source>
        <dbReference type="Proteomes" id="UP000567179"/>
    </source>
</evidence>
<comment type="caution">
    <text evidence="1">The sequence shown here is derived from an EMBL/GenBank/DDBJ whole genome shotgun (WGS) entry which is preliminary data.</text>
</comment>
<dbReference type="Proteomes" id="UP000567179">
    <property type="component" value="Unassembled WGS sequence"/>
</dbReference>
<reference evidence="1 2" key="1">
    <citation type="journal article" date="2020" name="ISME J.">
        <title>Uncovering the hidden diversity of litter-decomposition mechanisms in mushroom-forming fungi.</title>
        <authorList>
            <person name="Floudas D."/>
            <person name="Bentzer J."/>
            <person name="Ahren D."/>
            <person name="Johansson T."/>
            <person name="Persson P."/>
            <person name="Tunlid A."/>
        </authorList>
    </citation>
    <scope>NUCLEOTIDE SEQUENCE [LARGE SCALE GENOMIC DNA]</scope>
    <source>
        <strain evidence="1 2">CBS 101986</strain>
    </source>
</reference>
<gene>
    <name evidence="1" type="ORF">D9619_005637</name>
</gene>
<dbReference type="Gene3D" id="3.40.50.150">
    <property type="entry name" value="Vaccinia Virus protein VP39"/>
    <property type="match status" value="1"/>
</dbReference>
<accession>A0A8H5BYV0</accession>